<proteinExistence type="predicted"/>
<organism evidence="1 2">
    <name type="scientific">Pleurodeles waltl</name>
    <name type="common">Iberian ribbed newt</name>
    <dbReference type="NCBI Taxonomy" id="8319"/>
    <lineage>
        <taxon>Eukaryota</taxon>
        <taxon>Metazoa</taxon>
        <taxon>Chordata</taxon>
        <taxon>Craniata</taxon>
        <taxon>Vertebrata</taxon>
        <taxon>Euteleostomi</taxon>
        <taxon>Amphibia</taxon>
        <taxon>Batrachia</taxon>
        <taxon>Caudata</taxon>
        <taxon>Salamandroidea</taxon>
        <taxon>Salamandridae</taxon>
        <taxon>Pleurodelinae</taxon>
        <taxon>Pleurodeles</taxon>
    </lineage>
</organism>
<dbReference type="AlphaFoldDB" id="A0AAV7SQV6"/>
<name>A0AAV7SQV6_PLEWA</name>
<accession>A0AAV7SQV6</accession>
<keyword evidence="2" id="KW-1185">Reference proteome</keyword>
<dbReference type="EMBL" id="JANPWB010000008">
    <property type="protein sequence ID" value="KAJ1166376.1"/>
    <property type="molecule type" value="Genomic_DNA"/>
</dbReference>
<evidence type="ECO:0000313" key="1">
    <source>
        <dbReference type="EMBL" id="KAJ1166376.1"/>
    </source>
</evidence>
<sequence length="120" mass="13687">MERDPAQQEQDHRETAASQTLGQIHAKLLEFQATTLVEVQHLGKYATARMYGEGERPSSVLANLIHPIREQNVIIAVQATDGSEIKDPEHILARFREYYQSLYTSRVAPDQEVLLDYLTH</sequence>
<comment type="caution">
    <text evidence="1">The sequence shown here is derived from an EMBL/GenBank/DDBJ whole genome shotgun (WGS) entry which is preliminary data.</text>
</comment>
<reference evidence="1" key="1">
    <citation type="journal article" date="2022" name="bioRxiv">
        <title>Sequencing and chromosome-scale assembly of the giantPleurodeles waltlgenome.</title>
        <authorList>
            <person name="Brown T."/>
            <person name="Elewa A."/>
            <person name="Iarovenko S."/>
            <person name="Subramanian E."/>
            <person name="Araus A.J."/>
            <person name="Petzold A."/>
            <person name="Susuki M."/>
            <person name="Suzuki K.-i.T."/>
            <person name="Hayashi T."/>
            <person name="Toyoda A."/>
            <person name="Oliveira C."/>
            <person name="Osipova E."/>
            <person name="Leigh N.D."/>
            <person name="Simon A."/>
            <person name="Yun M.H."/>
        </authorList>
    </citation>
    <scope>NUCLEOTIDE SEQUENCE</scope>
    <source>
        <strain evidence="1">20211129_DDA</strain>
        <tissue evidence="1">Liver</tissue>
    </source>
</reference>
<protein>
    <submittedName>
        <fullName evidence="1">Uncharacterized protein</fullName>
    </submittedName>
</protein>
<evidence type="ECO:0000313" key="2">
    <source>
        <dbReference type="Proteomes" id="UP001066276"/>
    </source>
</evidence>
<dbReference type="Proteomes" id="UP001066276">
    <property type="component" value="Chromosome 4_2"/>
</dbReference>
<gene>
    <name evidence="1" type="ORF">NDU88_006780</name>
</gene>